<dbReference type="SUPFAM" id="SSF53098">
    <property type="entry name" value="Ribonuclease H-like"/>
    <property type="match status" value="1"/>
</dbReference>
<accession>A0A7J6VQH0</accession>
<dbReference type="InterPro" id="IPR036397">
    <property type="entry name" value="RNaseH_sf"/>
</dbReference>
<evidence type="ECO:0000256" key="1">
    <source>
        <dbReference type="ARBA" id="ARBA00004123"/>
    </source>
</evidence>
<proteinExistence type="inferred from homology"/>
<dbReference type="InterPro" id="IPR036085">
    <property type="entry name" value="PAZ_dom_sf"/>
</dbReference>
<dbReference type="InterPro" id="IPR003100">
    <property type="entry name" value="PAZ_dom"/>
</dbReference>
<name>A0A7J6VQH0_THATH</name>
<comment type="subcellular location">
    <subcellularLocation>
        <location evidence="1">Nucleus</location>
    </subcellularLocation>
</comment>
<dbReference type="CDD" id="cd02846">
    <property type="entry name" value="PAZ_argonaute_like"/>
    <property type="match status" value="1"/>
</dbReference>
<keyword evidence="5" id="KW-0539">Nucleus</keyword>
<dbReference type="InterPro" id="IPR036570">
    <property type="entry name" value="HORMA_dom_sf"/>
</dbReference>
<feature type="domain" description="Piwi" evidence="9">
    <location>
        <begin position="618"/>
        <end position="917"/>
    </location>
</feature>
<evidence type="ECO:0000256" key="6">
    <source>
        <dbReference type="SAM" id="MobiDB-lite"/>
    </source>
</evidence>
<dbReference type="Proteomes" id="UP000554482">
    <property type="component" value="Unassembled WGS sequence"/>
</dbReference>
<dbReference type="Gene3D" id="3.40.50.2300">
    <property type="match status" value="1"/>
</dbReference>
<feature type="compositionally biased region" description="Low complexity" evidence="6">
    <location>
        <begin position="34"/>
        <end position="53"/>
    </location>
</feature>
<dbReference type="Gene3D" id="3.30.420.10">
    <property type="entry name" value="Ribonuclease H-like superfamily/Ribonuclease H"/>
    <property type="match status" value="1"/>
</dbReference>
<evidence type="ECO:0000256" key="2">
    <source>
        <dbReference type="ARBA" id="ARBA00008201"/>
    </source>
</evidence>
<dbReference type="FunFam" id="3.30.900.10:FF:000003">
    <property type="entry name" value="Mitotic spindle assembly checkpoint protein MAD2B"/>
    <property type="match status" value="1"/>
</dbReference>
<dbReference type="SMART" id="SM00950">
    <property type="entry name" value="Piwi"/>
    <property type="match status" value="1"/>
</dbReference>
<keyword evidence="4" id="KW-0943">RNA-mediated gene silencing</keyword>
<dbReference type="InterPro" id="IPR045246">
    <property type="entry name" value="Piwi_ago-like"/>
</dbReference>
<comment type="caution">
    <text evidence="10">The sequence shown here is derived from an EMBL/GenBank/DDBJ whole genome shotgun (WGS) entry which is preliminary data.</text>
</comment>
<evidence type="ECO:0000259" key="7">
    <source>
        <dbReference type="PROSITE" id="PS50815"/>
    </source>
</evidence>
<dbReference type="CDD" id="cd04657">
    <property type="entry name" value="Piwi_ago-like"/>
    <property type="match status" value="1"/>
</dbReference>
<evidence type="ECO:0000256" key="4">
    <source>
        <dbReference type="ARBA" id="ARBA00023158"/>
    </source>
</evidence>
<dbReference type="Pfam" id="PF08699">
    <property type="entry name" value="ArgoL1"/>
    <property type="match status" value="1"/>
</dbReference>
<dbReference type="OrthoDB" id="10252740at2759"/>
<dbReference type="Gene3D" id="2.170.260.10">
    <property type="entry name" value="paz domain"/>
    <property type="match status" value="1"/>
</dbReference>
<dbReference type="Pfam" id="PF02171">
    <property type="entry name" value="Piwi"/>
    <property type="match status" value="1"/>
</dbReference>
<dbReference type="InterPro" id="IPR032474">
    <property type="entry name" value="Argonaute_N"/>
</dbReference>
<feature type="region of interest" description="Disordered" evidence="6">
    <location>
        <begin position="931"/>
        <end position="951"/>
    </location>
</feature>
<dbReference type="GO" id="GO:0003723">
    <property type="term" value="F:RNA binding"/>
    <property type="evidence" value="ECO:0007669"/>
    <property type="project" value="InterPro"/>
</dbReference>
<dbReference type="GO" id="GO:0006974">
    <property type="term" value="P:DNA damage response"/>
    <property type="evidence" value="ECO:0007669"/>
    <property type="project" value="UniProtKB-KW"/>
</dbReference>
<evidence type="ECO:0000256" key="5">
    <source>
        <dbReference type="ARBA" id="ARBA00023242"/>
    </source>
</evidence>
<dbReference type="InterPro" id="IPR003511">
    <property type="entry name" value="HORMA_dom"/>
</dbReference>
<dbReference type="SMART" id="SM01163">
    <property type="entry name" value="DUF1785"/>
    <property type="match status" value="1"/>
</dbReference>
<dbReference type="PROSITE" id="PS50821">
    <property type="entry name" value="PAZ"/>
    <property type="match status" value="1"/>
</dbReference>
<dbReference type="Gene3D" id="3.30.900.10">
    <property type="entry name" value="HORMA domain"/>
    <property type="match status" value="1"/>
</dbReference>
<dbReference type="GO" id="GO:0031047">
    <property type="term" value="P:regulatory ncRNA-mediated gene silencing"/>
    <property type="evidence" value="ECO:0007669"/>
    <property type="project" value="UniProtKB-KW"/>
</dbReference>
<feature type="domain" description="PAZ" evidence="8">
    <location>
        <begin position="318"/>
        <end position="438"/>
    </location>
</feature>
<dbReference type="PROSITE" id="PS50815">
    <property type="entry name" value="HORMA"/>
    <property type="match status" value="1"/>
</dbReference>
<dbReference type="SUPFAM" id="SSF56019">
    <property type="entry name" value="The spindle assembly checkpoint protein mad2"/>
    <property type="match status" value="1"/>
</dbReference>
<reference evidence="10 11" key="1">
    <citation type="submission" date="2020-06" db="EMBL/GenBank/DDBJ databases">
        <title>Transcriptomic and genomic resources for Thalictrum thalictroides and T. hernandezii: Facilitating candidate gene discovery in an emerging model plant lineage.</title>
        <authorList>
            <person name="Arias T."/>
            <person name="Riano-Pachon D.M."/>
            <person name="Di Stilio V.S."/>
        </authorList>
    </citation>
    <scope>NUCLEOTIDE SEQUENCE [LARGE SCALE GENOMIC DNA]</scope>
    <source>
        <strain evidence="11">cv. WT478/WT964</strain>
        <tissue evidence="10">Leaves</tissue>
    </source>
</reference>
<dbReference type="InterPro" id="IPR003165">
    <property type="entry name" value="Piwi"/>
</dbReference>
<dbReference type="Pfam" id="PF02301">
    <property type="entry name" value="HORMA"/>
    <property type="match status" value="1"/>
</dbReference>
<feature type="domain" description="HORMA" evidence="7">
    <location>
        <begin position="956"/>
        <end position="1138"/>
    </location>
</feature>
<dbReference type="SUPFAM" id="SSF101690">
    <property type="entry name" value="PAZ domain"/>
    <property type="match status" value="1"/>
</dbReference>
<protein>
    <submittedName>
        <fullName evidence="10">Argonaute</fullName>
    </submittedName>
</protein>
<comment type="similarity">
    <text evidence="2">Belongs to the argonaute family. Ago subfamily.</text>
</comment>
<keyword evidence="11" id="KW-1185">Reference proteome</keyword>
<evidence type="ECO:0000259" key="8">
    <source>
        <dbReference type="PROSITE" id="PS50821"/>
    </source>
</evidence>
<dbReference type="PROSITE" id="PS50822">
    <property type="entry name" value="PIWI"/>
    <property type="match status" value="1"/>
</dbReference>
<dbReference type="InterPro" id="IPR014811">
    <property type="entry name" value="ArgoL1"/>
</dbReference>
<evidence type="ECO:0000313" key="11">
    <source>
        <dbReference type="Proteomes" id="UP000554482"/>
    </source>
</evidence>
<dbReference type="SMART" id="SM00949">
    <property type="entry name" value="PAZ"/>
    <property type="match status" value="1"/>
</dbReference>
<dbReference type="EMBL" id="JABWDY010028160">
    <property type="protein sequence ID" value="KAF5187326.1"/>
    <property type="molecule type" value="Genomic_DNA"/>
</dbReference>
<evidence type="ECO:0000256" key="3">
    <source>
        <dbReference type="ARBA" id="ARBA00022763"/>
    </source>
</evidence>
<dbReference type="Pfam" id="PF02170">
    <property type="entry name" value="PAZ"/>
    <property type="match status" value="1"/>
</dbReference>
<dbReference type="GO" id="GO:0005634">
    <property type="term" value="C:nucleus"/>
    <property type="evidence" value="ECO:0007669"/>
    <property type="project" value="UniProtKB-SubCell"/>
</dbReference>
<keyword evidence="3" id="KW-0227">DNA damage</keyword>
<dbReference type="AlphaFoldDB" id="A0A7J6VQH0"/>
<sequence length="1151" mass="130082">MENHARVKNNNQNQRGRGRANANQGQFEGQGRMNNAHSAAAAGEGSSNSGAPSCGKELTTSPFFIQFGSIQLQHATDPPTSELRSMEISHLVPISSHPETSKLLPVKRPDNGGHSAAQNLLLFVNHFYVSYNPDLTILQYDVDIKLEMQPKNGRNVEISKPEMRMIRDKLFSDYPRQFPLSMTAYDGEKSIFSAVELPEGIFKVSVSKGEGHRDYSYEFTIKLVKMLELRKLEAYLTGSLQSVPREILQGMDLVMKENATRECMQIGPCIHARKHNSDVDLGGGIIASKGFQHTLKPTSQGLVLCVDYSVLPIRKQIPVLQFIEEHLNINFTTRSNLGGWERRSIENALKGLKVTVTHRKTKQHYRIEGLTRQITKDIRFVLEDCAGRSRSRSTGVGILDYFRDKYKKEIKYKYLPCLDFSKNKNINYVPMEFCELIEGQRYPKEMLERNAAQTLKNECLAEPKRRMQVICDIVKERDGPCGGNIAENFEISVKTEMTEVVGRVITPPDLKLGDANGRSARFTPNNKYDCQWSLANRSVLEGKQVERWAVLDLTSFDRFQLNADRFIQQLMARCKRLGVHMAWPLFCEASNMDVLSNTITLRDLLKSINQRTGSRLQILICVMTKRDPGYKNLKRISETEIGIMTQCCLVNHANTAKEIYLGNLALKINAKLGGSNVELFDRLPHFERDCHVMFIGADVNHPGSWNTSSPSIAAVVATINWPAANRYAARIRPQCHRKEKIENFGEICLELVNMYSRLNQVRPEKIVIFRDGVGDNQFDMVLNEELTDLKKTFNSDGYNPTITLVVAQKRHQTRLFPQNESDVRGNGNVFPGTVVDTEVVHPHDFDFYICTHYGSLGTSKPTHYTVLYDDHGFTSDEMQRLIYNMCYTFARCTKPVSLVPPVYYADLVAYRGRLYHDALMDSSPASILSSPSSSTLSPSSSSSASSPLSSSSGYDVATAQILVEFLEVAITSIVFLKGIYPSDAFERRRYMNVVVHRARHPQLRDYIHSAVKGLQPFIEKGVVDRVAVMFFNNDNIPLERFVLSLMVSQSYKSSVEEADLEFSLRSFLVKLPASESLSKVLPRDCRWEITAYFSTLPQASPSKEDLWIPTDTKQWDQPPLITPIKSLSSEPLGLQLYLEHANMFKATPQGN</sequence>
<feature type="compositionally biased region" description="Low complexity" evidence="6">
    <location>
        <begin position="9"/>
        <end position="26"/>
    </location>
</feature>
<gene>
    <name evidence="10" type="ORF">FRX31_023087</name>
</gene>
<dbReference type="FunFam" id="2.170.260.10:FF:000008">
    <property type="entry name" value="Protein argonaute 7"/>
    <property type="match status" value="1"/>
</dbReference>
<dbReference type="Pfam" id="PF16486">
    <property type="entry name" value="ArgoN"/>
    <property type="match status" value="1"/>
</dbReference>
<feature type="region of interest" description="Disordered" evidence="6">
    <location>
        <begin position="1"/>
        <end position="55"/>
    </location>
</feature>
<dbReference type="InterPro" id="IPR012337">
    <property type="entry name" value="RNaseH-like_sf"/>
</dbReference>
<organism evidence="10 11">
    <name type="scientific">Thalictrum thalictroides</name>
    <name type="common">Rue-anemone</name>
    <name type="synonym">Anemone thalictroides</name>
    <dbReference type="NCBI Taxonomy" id="46969"/>
    <lineage>
        <taxon>Eukaryota</taxon>
        <taxon>Viridiplantae</taxon>
        <taxon>Streptophyta</taxon>
        <taxon>Embryophyta</taxon>
        <taxon>Tracheophyta</taxon>
        <taxon>Spermatophyta</taxon>
        <taxon>Magnoliopsida</taxon>
        <taxon>Ranunculales</taxon>
        <taxon>Ranunculaceae</taxon>
        <taxon>Thalictroideae</taxon>
        <taxon>Thalictrum</taxon>
    </lineage>
</organism>
<evidence type="ECO:0000259" key="9">
    <source>
        <dbReference type="PROSITE" id="PS50822"/>
    </source>
</evidence>
<dbReference type="PANTHER" id="PTHR22891">
    <property type="entry name" value="EUKARYOTIC TRANSLATION INITIATION FACTOR 2C"/>
    <property type="match status" value="1"/>
</dbReference>
<evidence type="ECO:0000313" key="10">
    <source>
        <dbReference type="EMBL" id="KAF5187326.1"/>
    </source>
</evidence>